<dbReference type="GO" id="GO:0008252">
    <property type="term" value="F:nucleotidase activity"/>
    <property type="evidence" value="ECO:0007669"/>
    <property type="project" value="InterPro"/>
</dbReference>
<dbReference type="SUPFAM" id="SSF64167">
    <property type="entry name" value="SurE-like"/>
    <property type="match status" value="1"/>
</dbReference>
<keyword evidence="3" id="KW-1185">Reference proteome</keyword>
<accession>A0A8H7GMC9</accession>
<protein>
    <recommendedName>
        <fullName evidence="4">Survival protein SurE-like phosphatase/nucleotidase domain-containing protein</fullName>
    </recommendedName>
</protein>
<comment type="caution">
    <text evidence="2">The sequence shown here is derived from an EMBL/GenBank/DDBJ whole genome shotgun (WGS) entry which is preliminary data.</text>
</comment>
<dbReference type="PANTHER" id="PTHR30457">
    <property type="entry name" value="5'-NUCLEOTIDASE SURE"/>
    <property type="match status" value="1"/>
</dbReference>
<evidence type="ECO:0000313" key="2">
    <source>
        <dbReference type="EMBL" id="KAF7999635.1"/>
    </source>
</evidence>
<reference evidence="2" key="1">
    <citation type="submission" date="2020-10" db="EMBL/GenBank/DDBJ databases">
        <title>The Whole-Genome Sequence of Metschnikowia persimmonesis, a Novel Endophytic Yeast Species Isolated from Medicinal Plant Diospyros kaki Thumb.</title>
        <authorList>
            <person name="Rahmat E."/>
            <person name="Kang Y."/>
        </authorList>
    </citation>
    <scope>NUCLEOTIDE SEQUENCE</scope>
    <source>
        <strain evidence="2">KIOM G15050</strain>
    </source>
</reference>
<dbReference type="AlphaFoldDB" id="A0A8H7GMC9"/>
<sequence>MRLLAIISICAFSQYFRLATSLSILVSTTDSWVDKNVRYLYPALIEAGHEVLFVGSLNSKLVEDYRKELFKKSVAAEAKDFSVLPNEGGAFGHLKDSHQKYHLQIRKQNTLSRGAKKVISEKASKEYELEFDRQKSKLVNERAYGQDPLNPNFWYVNGSPLEALSIAFNVILPKHRVDFKPDLVLLGPNEGIHLSHENPLENAQIAFTDLSTFTDELGAMRLLAQAKNYPVISVSTEDADHVYYEDEAYFHVEQASYGKMFKRNVISQNIKFLNMRILDLITKVVPQMKKGQALNVNFPSMNKNQQESTCVTKGNSGPEFRQMTSLSSQQPSLGHIFVVPEYDVEDGLVHLASTYSYKASKENPQLERISSFEVSRLQHLLSVSGKETNPQNVLEIEKYSENVARNEVLENNEEFKALQRCEIAIFISNIVSENEKGFGEGPIPELKF</sequence>
<dbReference type="OrthoDB" id="4018688at2759"/>
<dbReference type="InterPro" id="IPR030048">
    <property type="entry name" value="SurE"/>
</dbReference>
<name>A0A8H7GMC9_9ASCO</name>
<feature type="signal peptide" evidence="1">
    <location>
        <begin position="1"/>
        <end position="21"/>
    </location>
</feature>
<evidence type="ECO:0000313" key="3">
    <source>
        <dbReference type="Proteomes" id="UP000649328"/>
    </source>
</evidence>
<dbReference type="InterPro" id="IPR036523">
    <property type="entry name" value="SurE-like_sf"/>
</dbReference>
<feature type="chain" id="PRO_5033994639" description="Survival protein SurE-like phosphatase/nucleotidase domain-containing protein" evidence="1">
    <location>
        <begin position="22"/>
        <end position="448"/>
    </location>
</feature>
<dbReference type="EMBL" id="JACBPP010000009">
    <property type="protein sequence ID" value="KAF7999635.1"/>
    <property type="molecule type" value="Genomic_DNA"/>
</dbReference>
<dbReference type="Proteomes" id="UP000649328">
    <property type="component" value="Unassembled WGS sequence"/>
</dbReference>
<dbReference type="Gene3D" id="3.40.1210.10">
    <property type="entry name" value="Survival protein SurE-like phosphatase/nucleotidase"/>
    <property type="match status" value="1"/>
</dbReference>
<proteinExistence type="predicted"/>
<keyword evidence="1" id="KW-0732">Signal</keyword>
<organism evidence="2 3">
    <name type="scientific">Metschnikowia pulcherrima</name>
    <dbReference type="NCBI Taxonomy" id="27326"/>
    <lineage>
        <taxon>Eukaryota</taxon>
        <taxon>Fungi</taxon>
        <taxon>Dikarya</taxon>
        <taxon>Ascomycota</taxon>
        <taxon>Saccharomycotina</taxon>
        <taxon>Pichiomycetes</taxon>
        <taxon>Metschnikowiaceae</taxon>
        <taxon>Metschnikowia</taxon>
    </lineage>
</organism>
<dbReference type="PANTHER" id="PTHR30457:SF0">
    <property type="entry name" value="PHOSPHATASE, PUTATIVE (AFU_ORTHOLOGUE AFUA_4G01070)-RELATED"/>
    <property type="match status" value="1"/>
</dbReference>
<evidence type="ECO:0008006" key="4">
    <source>
        <dbReference type="Google" id="ProtNLM"/>
    </source>
</evidence>
<gene>
    <name evidence="2" type="ORF">HF325_006311</name>
</gene>
<evidence type="ECO:0000256" key="1">
    <source>
        <dbReference type="SAM" id="SignalP"/>
    </source>
</evidence>